<gene>
    <name evidence="1" type="ORF">AVDCRST_MAG70-192</name>
</gene>
<dbReference type="EMBL" id="CADCWH010000032">
    <property type="protein sequence ID" value="CAA9542120.1"/>
    <property type="molecule type" value="Genomic_DNA"/>
</dbReference>
<protein>
    <submittedName>
        <fullName evidence="1">Uncharacterized protein</fullName>
    </submittedName>
</protein>
<sequence>MVGGWYTGRAATRRGLGPEIRCPVLTSGVGLPAPGRADPFGAAASVPSFPGWGLSRAGRTVR</sequence>
<name>A0A6J4UA09_9BACT</name>
<dbReference type="AlphaFoldDB" id="A0A6J4UA09"/>
<accession>A0A6J4UA09</accession>
<organism evidence="1">
    <name type="scientific">uncultured Thermomicrobiales bacterium</name>
    <dbReference type="NCBI Taxonomy" id="1645740"/>
    <lineage>
        <taxon>Bacteria</taxon>
        <taxon>Pseudomonadati</taxon>
        <taxon>Thermomicrobiota</taxon>
        <taxon>Thermomicrobia</taxon>
        <taxon>Thermomicrobiales</taxon>
        <taxon>environmental samples</taxon>
    </lineage>
</organism>
<reference evidence="1" key="1">
    <citation type="submission" date="2020-02" db="EMBL/GenBank/DDBJ databases">
        <authorList>
            <person name="Meier V. D."/>
        </authorList>
    </citation>
    <scope>NUCLEOTIDE SEQUENCE</scope>
    <source>
        <strain evidence="1">AVDCRST_MAG70</strain>
    </source>
</reference>
<proteinExistence type="predicted"/>
<evidence type="ECO:0000313" key="1">
    <source>
        <dbReference type="EMBL" id="CAA9542120.1"/>
    </source>
</evidence>